<dbReference type="PANTHER" id="PTHR12411">
    <property type="entry name" value="CYSTEINE PROTEASE FAMILY C1-RELATED"/>
    <property type="match status" value="1"/>
</dbReference>
<dbReference type="InterPro" id="IPR000668">
    <property type="entry name" value="Peptidase_C1A_C"/>
</dbReference>
<keyword evidence="3" id="KW-0378">Hydrolase</keyword>
<dbReference type="eggNOG" id="KOG1543">
    <property type="taxonomic scope" value="Eukaryota"/>
</dbReference>
<dbReference type="STRING" id="81985.R0EV76"/>
<evidence type="ECO:0000313" key="6">
    <source>
        <dbReference type="EMBL" id="EOA12736.1"/>
    </source>
</evidence>
<evidence type="ECO:0000256" key="2">
    <source>
        <dbReference type="ARBA" id="ARBA00022670"/>
    </source>
</evidence>
<dbReference type="AlphaFoldDB" id="R0EV76"/>
<evidence type="ECO:0000256" key="1">
    <source>
        <dbReference type="ARBA" id="ARBA00008455"/>
    </source>
</evidence>
<dbReference type="EMBL" id="KB870812">
    <property type="protein sequence ID" value="EOA12736.1"/>
    <property type="molecule type" value="Genomic_DNA"/>
</dbReference>
<dbReference type="SUPFAM" id="SSF54001">
    <property type="entry name" value="Cysteine proteinases"/>
    <property type="match status" value="1"/>
</dbReference>
<dbReference type="InterPro" id="IPR038765">
    <property type="entry name" value="Papain-like_cys_pep_sf"/>
</dbReference>
<gene>
    <name evidence="6" type="ORF">CARUB_v10028244mg</name>
</gene>
<keyword evidence="2" id="KW-0645">Protease</keyword>
<reference evidence="7" key="1">
    <citation type="journal article" date="2013" name="Nat. Genet.">
        <title>The Capsella rubella genome and the genomic consequences of rapid mating system evolution.</title>
        <authorList>
            <person name="Slotte T."/>
            <person name="Hazzouri K.M."/>
            <person name="Agren J.A."/>
            <person name="Koenig D."/>
            <person name="Maumus F."/>
            <person name="Guo Y.L."/>
            <person name="Steige K."/>
            <person name="Platts A.E."/>
            <person name="Escobar J.S."/>
            <person name="Newman L.K."/>
            <person name="Wang W."/>
            <person name="Mandakova T."/>
            <person name="Vello E."/>
            <person name="Smith L.M."/>
            <person name="Henz S.R."/>
            <person name="Steffen J."/>
            <person name="Takuno S."/>
            <person name="Brandvain Y."/>
            <person name="Coop G."/>
            <person name="Andolfatto P."/>
            <person name="Hu T.T."/>
            <person name="Blanchette M."/>
            <person name="Clark R.M."/>
            <person name="Quesneville H."/>
            <person name="Nordborg M."/>
            <person name="Gaut B.S."/>
            <person name="Lysak M.A."/>
            <person name="Jenkins J."/>
            <person name="Grimwood J."/>
            <person name="Chapman J."/>
            <person name="Prochnik S."/>
            <person name="Shu S."/>
            <person name="Rokhsar D."/>
            <person name="Schmutz J."/>
            <person name="Weigel D."/>
            <person name="Wright S.I."/>
        </authorList>
    </citation>
    <scope>NUCLEOTIDE SEQUENCE [LARGE SCALE GENOMIC DNA]</scope>
    <source>
        <strain evidence="7">cv. Monte Gargano</strain>
    </source>
</reference>
<keyword evidence="7" id="KW-1185">Reference proteome</keyword>
<dbReference type="Gene3D" id="3.90.70.10">
    <property type="entry name" value="Cysteine proteinases"/>
    <property type="match status" value="2"/>
</dbReference>
<dbReference type="Pfam" id="PF00112">
    <property type="entry name" value="Peptidase_C1"/>
    <property type="match status" value="2"/>
</dbReference>
<evidence type="ECO:0000256" key="4">
    <source>
        <dbReference type="ARBA" id="ARBA00022807"/>
    </source>
</evidence>
<name>R0EV76_9BRAS</name>
<proteinExistence type="inferred from homology"/>
<feature type="non-terminal residue" evidence="6">
    <location>
        <position position="1"/>
    </location>
</feature>
<evidence type="ECO:0000313" key="7">
    <source>
        <dbReference type="Proteomes" id="UP000029121"/>
    </source>
</evidence>
<keyword evidence="4" id="KW-0788">Thiol protease</keyword>
<dbReference type="Proteomes" id="UP000029121">
    <property type="component" value="Unassembled WGS sequence"/>
</dbReference>
<dbReference type="GO" id="GO:0008234">
    <property type="term" value="F:cysteine-type peptidase activity"/>
    <property type="evidence" value="ECO:0007669"/>
    <property type="project" value="UniProtKB-KW"/>
</dbReference>
<organism evidence="6 7">
    <name type="scientific">Capsella rubella</name>
    <dbReference type="NCBI Taxonomy" id="81985"/>
    <lineage>
        <taxon>Eukaryota</taxon>
        <taxon>Viridiplantae</taxon>
        <taxon>Streptophyta</taxon>
        <taxon>Embryophyta</taxon>
        <taxon>Tracheophyta</taxon>
        <taxon>Spermatophyta</taxon>
        <taxon>Magnoliopsida</taxon>
        <taxon>eudicotyledons</taxon>
        <taxon>Gunneridae</taxon>
        <taxon>Pentapetalae</taxon>
        <taxon>rosids</taxon>
        <taxon>malvids</taxon>
        <taxon>Brassicales</taxon>
        <taxon>Brassicaceae</taxon>
        <taxon>Camelineae</taxon>
        <taxon>Capsella</taxon>
    </lineage>
</organism>
<comment type="similarity">
    <text evidence="1">Belongs to the peptidase C1 family.</text>
</comment>
<sequence>DDDSCDWRDYPGVIGHVLDQVDQATCWVIPIVRAVEALLNIGLCLQRQIELSLQHIVSEVDFSPNDGISNIKNALAYLKQSGVCVHYHRVDSYTYMTDIEDVDLEDIVRRQPVAALMPYDGGLMNYNINGSDVNGSFTPMHNVLIVGYGRHDGRPYWIIQNSWGESWGDDGYAYVYRSTVRRRSLSQFAAVFCPNIRGLPRPPGPKDEA</sequence>
<dbReference type="GO" id="GO:0006508">
    <property type="term" value="P:proteolysis"/>
    <property type="evidence" value="ECO:0007669"/>
    <property type="project" value="UniProtKB-KW"/>
</dbReference>
<protein>
    <recommendedName>
        <fullName evidence="5">Peptidase C1A papain C-terminal domain-containing protein</fullName>
    </recommendedName>
</protein>
<accession>R0EV76</accession>
<dbReference type="InterPro" id="IPR013128">
    <property type="entry name" value="Peptidase_C1A"/>
</dbReference>
<feature type="domain" description="Peptidase C1A papain C-terminal" evidence="5">
    <location>
        <begin position="1"/>
        <end position="193"/>
    </location>
</feature>
<dbReference type="SMART" id="SM00645">
    <property type="entry name" value="Pept_C1"/>
    <property type="match status" value="1"/>
</dbReference>
<evidence type="ECO:0000259" key="5">
    <source>
        <dbReference type="SMART" id="SM00645"/>
    </source>
</evidence>
<evidence type="ECO:0000256" key="3">
    <source>
        <dbReference type="ARBA" id="ARBA00022801"/>
    </source>
</evidence>